<comment type="caution">
    <text evidence="5">The sequence shown here is derived from an EMBL/GenBank/DDBJ whole genome shotgun (WGS) entry which is preliminary data.</text>
</comment>
<evidence type="ECO:0000256" key="3">
    <source>
        <dbReference type="ARBA" id="ARBA00023235"/>
    </source>
</evidence>
<reference evidence="5 6" key="1">
    <citation type="journal article" date="2017" name="Curr. Biol.">
        <title>Genome architecture and evolution of a unichromosomal asexual nematode.</title>
        <authorList>
            <person name="Fradin H."/>
            <person name="Zegar C."/>
            <person name="Gutwein M."/>
            <person name="Lucas J."/>
            <person name="Kovtun M."/>
            <person name="Corcoran D."/>
            <person name="Baugh L.R."/>
            <person name="Kiontke K."/>
            <person name="Gunsalus K."/>
            <person name="Fitch D.H."/>
            <person name="Piano F."/>
        </authorList>
    </citation>
    <scope>NUCLEOTIDE SEQUENCE [LARGE SCALE GENOMIC DNA]</scope>
    <source>
        <strain evidence="5">PF1309</strain>
    </source>
</reference>
<dbReference type="AlphaFoldDB" id="A0A2A2KDE0"/>
<evidence type="ECO:0000313" key="5">
    <source>
        <dbReference type="EMBL" id="PAV71882.1"/>
    </source>
</evidence>
<dbReference type="STRING" id="2018661.A0A2A2KDE0"/>
<evidence type="ECO:0000313" key="6">
    <source>
        <dbReference type="Proteomes" id="UP000218231"/>
    </source>
</evidence>
<dbReference type="PANTHER" id="PTHR13710">
    <property type="entry name" value="DNA HELICASE RECQ FAMILY MEMBER"/>
    <property type="match status" value="1"/>
</dbReference>
<keyword evidence="2" id="KW-0238">DNA-binding</keyword>
<dbReference type="Gene3D" id="3.40.50.300">
    <property type="entry name" value="P-loop containing nucleotide triphosphate hydrolases"/>
    <property type="match status" value="1"/>
</dbReference>
<evidence type="ECO:0000256" key="1">
    <source>
        <dbReference type="ARBA" id="ARBA00005446"/>
    </source>
</evidence>
<dbReference type="GO" id="GO:0005634">
    <property type="term" value="C:nucleus"/>
    <property type="evidence" value="ECO:0007669"/>
    <property type="project" value="TreeGrafter"/>
</dbReference>
<dbReference type="OrthoDB" id="10261556at2759"/>
<keyword evidence="3" id="KW-0413">Isomerase</keyword>
<keyword evidence="4" id="KW-0539">Nucleus</keyword>
<dbReference type="PANTHER" id="PTHR13710:SF153">
    <property type="entry name" value="RECQ-LIKE DNA HELICASE BLM"/>
    <property type="match status" value="1"/>
</dbReference>
<proteinExistence type="inferred from homology"/>
<dbReference type="Proteomes" id="UP000218231">
    <property type="component" value="Unassembled WGS sequence"/>
</dbReference>
<dbReference type="GO" id="GO:0005694">
    <property type="term" value="C:chromosome"/>
    <property type="evidence" value="ECO:0007669"/>
    <property type="project" value="TreeGrafter"/>
</dbReference>
<dbReference type="GO" id="GO:0009378">
    <property type="term" value="F:four-way junction helicase activity"/>
    <property type="evidence" value="ECO:0007669"/>
    <property type="project" value="TreeGrafter"/>
</dbReference>
<dbReference type="SUPFAM" id="SSF52540">
    <property type="entry name" value="P-loop containing nucleoside triphosphate hydrolases"/>
    <property type="match status" value="1"/>
</dbReference>
<organism evidence="5 6">
    <name type="scientific">Diploscapter pachys</name>
    <dbReference type="NCBI Taxonomy" id="2018661"/>
    <lineage>
        <taxon>Eukaryota</taxon>
        <taxon>Metazoa</taxon>
        <taxon>Ecdysozoa</taxon>
        <taxon>Nematoda</taxon>
        <taxon>Chromadorea</taxon>
        <taxon>Rhabditida</taxon>
        <taxon>Rhabditina</taxon>
        <taxon>Rhabditomorpha</taxon>
        <taxon>Rhabditoidea</taxon>
        <taxon>Rhabditidae</taxon>
        <taxon>Diploscapter</taxon>
    </lineage>
</organism>
<evidence type="ECO:0000256" key="2">
    <source>
        <dbReference type="ARBA" id="ARBA00023125"/>
    </source>
</evidence>
<gene>
    <name evidence="5" type="ORF">WR25_06990</name>
</gene>
<dbReference type="GO" id="GO:0000724">
    <property type="term" value="P:double-strand break repair via homologous recombination"/>
    <property type="evidence" value="ECO:0007669"/>
    <property type="project" value="TreeGrafter"/>
</dbReference>
<sequence length="79" mass="8663">MAGGAGKNLCYQLPVILTPGVTIVVSPLKSLIKDQIPCESLTSELGVKAQDEIYKRLSLKPPEIKLLYVTPEKVKFLTH</sequence>
<dbReference type="EMBL" id="LIAE01008903">
    <property type="protein sequence ID" value="PAV71882.1"/>
    <property type="molecule type" value="Genomic_DNA"/>
</dbReference>
<dbReference type="InterPro" id="IPR027417">
    <property type="entry name" value="P-loop_NTPase"/>
</dbReference>
<dbReference type="GO" id="GO:0043138">
    <property type="term" value="F:3'-5' DNA helicase activity"/>
    <property type="evidence" value="ECO:0007669"/>
    <property type="project" value="TreeGrafter"/>
</dbReference>
<protein>
    <recommendedName>
        <fullName evidence="7">DEAD/DEAH box helicase domain-containing protein</fullName>
    </recommendedName>
</protein>
<evidence type="ECO:0000256" key="4">
    <source>
        <dbReference type="ARBA" id="ARBA00023242"/>
    </source>
</evidence>
<accession>A0A2A2KDE0</accession>
<evidence type="ECO:0008006" key="7">
    <source>
        <dbReference type="Google" id="ProtNLM"/>
    </source>
</evidence>
<dbReference type="GO" id="GO:0003677">
    <property type="term" value="F:DNA binding"/>
    <property type="evidence" value="ECO:0007669"/>
    <property type="project" value="UniProtKB-KW"/>
</dbReference>
<name>A0A2A2KDE0_9BILA</name>
<keyword evidence="6" id="KW-1185">Reference proteome</keyword>
<dbReference type="GO" id="GO:0005737">
    <property type="term" value="C:cytoplasm"/>
    <property type="evidence" value="ECO:0007669"/>
    <property type="project" value="TreeGrafter"/>
</dbReference>
<comment type="similarity">
    <text evidence="1">Belongs to the helicase family. RecQ subfamily.</text>
</comment>